<dbReference type="CDD" id="cd07176">
    <property type="entry name" value="terB"/>
    <property type="match status" value="1"/>
</dbReference>
<dbReference type="AlphaFoldDB" id="A0A7C3KD51"/>
<name>A0A7C3KD51_9CYAN</name>
<accession>A0A7C3KD51</accession>
<dbReference type="EMBL" id="DSRU01000020">
    <property type="protein sequence ID" value="HFM96382.1"/>
    <property type="molecule type" value="Genomic_DNA"/>
</dbReference>
<dbReference type="InterPro" id="IPR029024">
    <property type="entry name" value="TerB-like"/>
</dbReference>
<dbReference type="Gene3D" id="1.10.3680.10">
    <property type="entry name" value="TerB-like"/>
    <property type="match status" value="1"/>
</dbReference>
<organism evidence="1">
    <name type="scientific">Oscillatoriales cyanobacterium SpSt-418</name>
    <dbReference type="NCBI Taxonomy" id="2282169"/>
    <lineage>
        <taxon>Bacteria</taxon>
        <taxon>Bacillati</taxon>
        <taxon>Cyanobacteriota</taxon>
        <taxon>Cyanophyceae</taxon>
        <taxon>Oscillatoriophycideae</taxon>
        <taxon>Oscillatoriales</taxon>
    </lineage>
</organism>
<dbReference type="SUPFAM" id="SSF158682">
    <property type="entry name" value="TerB-like"/>
    <property type="match status" value="1"/>
</dbReference>
<gene>
    <name evidence="1" type="ORF">ENR64_01200</name>
</gene>
<proteinExistence type="predicted"/>
<reference evidence="1" key="1">
    <citation type="journal article" date="2020" name="mSystems">
        <title>Genome- and Community-Level Interaction Insights into Carbon Utilization and Element Cycling Functions of Hydrothermarchaeota in Hydrothermal Sediment.</title>
        <authorList>
            <person name="Zhou Z."/>
            <person name="Liu Y."/>
            <person name="Xu W."/>
            <person name="Pan J."/>
            <person name="Luo Z.H."/>
            <person name="Li M."/>
        </authorList>
    </citation>
    <scope>NUCLEOTIDE SEQUENCE [LARGE SCALE GENOMIC DNA]</scope>
    <source>
        <strain evidence="1">SpSt-418</strain>
    </source>
</reference>
<evidence type="ECO:0000313" key="1">
    <source>
        <dbReference type="EMBL" id="HFM96382.1"/>
    </source>
</evidence>
<protein>
    <submittedName>
        <fullName evidence="1">Tellurite resistance protein TerB</fullName>
    </submittedName>
</protein>
<comment type="caution">
    <text evidence="1">The sequence shown here is derived from an EMBL/GenBank/DDBJ whole genome shotgun (WGS) entry which is preliminary data.</text>
</comment>
<sequence>MTCLLIAIESEFRSNGMSLSDGFSSQVEQPNTVSFSPAEGFVAIALLACAVDGQASDHELRTVYAVLERMQLFKGYSSDALKSTIARLAEMLKSEGFTIFLATAVRAIPLELHDTAFAIAADIVLTDGVFTEEEEYLLDKLHKALEVDKDTAKIIASVILIKNRG</sequence>